<evidence type="ECO:0000259" key="2">
    <source>
        <dbReference type="Pfam" id="PF00188"/>
    </source>
</evidence>
<name>A0ABQ2UQW3_9ACTN</name>
<dbReference type="PANTHER" id="PTHR31157:SF1">
    <property type="entry name" value="SCP DOMAIN-CONTAINING PROTEIN"/>
    <property type="match status" value="1"/>
</dbReference>
<accession>A0ABQ2UQW3</accession>
<feature type="region of interest" description="Disordered" evidence="1">
    <location>
        <begin position="40"/>
        <end position="67"/>
    </location>
</feature>
<proteinExistence type="predicted"/>
<evidence type="ECO:0000313" key="4">
    <source>
        <dbReference type="Proteomes" id="UP000654471"/>
    </source>
</evidence>
<comment type="caution">
    <text evidence="3">The sequence shown here is derived from an EMBL/GenBank/DDBJ whole genome shotgun (WGS) entry which is preliminary data.</text>
</comment>
<dbReference type="EMBL" id="BMRP01000002">
    <property type="protein sequence ID" value="GGU47080.1"/>
    <property type="molecule type" value="Genomic_DNA"/>
</dbReference>
<dbReference type="SUPFAM" id="SSF55797">
    <property type="entry name" value="PR-1-like"/>
    <property type="match status" value="1"/>
</dbReference>
<feature type="compositionally biased region" description="Low complexity" evidence="1">
    <location>
        <begin position="51"/>
        <end position="60"/>
    </location>
</feature>
<dbReference type="Pfam" id="PF00188">
    <property type="entry name" value="CAP"/>
    <property type="match status" value="1"/>
</dbReference>
<organism evidence="3 4">
    <name type="scientific">Streptomyces albospinus</name>
    <dbReference type="NCBI Taxonomy" id="285515"/>
    <lineage>
        <taxon>Bacteria</taxon>
        <taxon>Bacillati</taxon>
        <taxon>Actinomycetota</taxon>
        <taxon>Actinomycetes</taxon>
        <taxon>Kitasatosporales</taxon>
        <taxon>Streptomycetaceae</taxon>
        <taxon>Streptomyces</taxon>
    </lineage>
</organism>
<dbReference type="CDD" id="cd05379">
    <property type="entry name" value="CAP_bacterial"/>
    <property type="match status" value="1"/>
</dbReference>
<gene>
    <name evidence="3" type="ORF">GCM10010211_08550</name>
</gene>
<dbReference type="RefSeq" id="WP_229851827.1">
    <property type="nucleotide sequence ID" value="NZ_BMRP01000002.1"/>
</dbReference>
<keyword evidence="4" id="KW-1185">Reference proteome</keyword>
<sequence>MSRGSHRWTRISGRSRAAVAVAAAGVVGLVTVGVSNAGPVTMNNHTPPPADASQPAHAAAGKADHRSADHEVLAEINRARAADHLPPLTVTRGLTRSATKHNHLMGSGCGMSHQCPGEPSLGDRVTAAGVHWMAVGENIGEMPSGPRAGQIASAAVGLTKAMLAEKPPNDGHRKNILSRSFRHVGIAVHRSANGTVWLTQDFSN</sequence>
<dbReference type="Gene3D" id="3.40.33.10">
    <property type="entry name" value="CAP"/>
    <property type="match status" value="1"/>
</dbReference>
<evidence type="ECO:0000256" key="1">
    <source>
        <dbReference type="SAM" id="MobiDB-lite"/>
    </source>
</evidence>
<dbReference type="InterPro" id="IPR035940">
    <property type="entry name" value="CAP_sf"/>
</dbReference>
<dbReference type="PANTHER" id="PTHR31157">
    <property type="entry name" value="SCP DOMAIN-CONTAINING PROTEIN"/>
    <property type="match status" value="1"/>
</dbReference>
<evidence type="ECO:0000313" key="3">
    <source>
        <dbReference type="EMBL" id="GGU47080.1"/>
    </source>
</evidence>
<feature type="domain" description="SCP" evidence="2">
    <location>
        <begin position="73"/>
        <end position="202"/>
    </location>
</feature>
<dbReference type="Proteomes" id="UP000654471">
    <property type="component" value="Unassembled WGS sequence"/>
</dbReference>
<reference evidence="4" key="1">
    <citation type="journal article" date="2019" name="Int. J. Syst. Evol. Microbiol.">
        <title>The Global Catalogue of Microorganisms (GCM) 10K type strain sequencing project: providing services to taxonomists for standard genome sequencing and annotation.</title>
        <authorList>
            <consortium name="The Broad Institute Genomics Platform"/>
            <consortium name="The Broad Institute Genome Sequencing Center for Infectious Disease"/>
            <person name="Wu L."/>
            <person name="Ma J."/>
        </authorList>
    </citation>
    <scope>NUCLEOTIDE SEQUENCE [LARGE SCALE GENOMIC DNA]</scope>
    <source>
        <strain evidence="4">JCM 3399</strain>
    </source>
</reference>
<protein>
    <recommendedName>
        <fullName evidence="2">SCP domain-containing protein</fullName>
    </recommendedName>
</protein>
<dbReference type="InterPro" id="IPR014044">
    <property type="entry name" value="CAP_dom"/>
</dbReference>